<evidence type="ECO:0000313" key="3">
    <source>
        <dbReference type="Proteomes" id="UP000813444"/>
    </source>
</evidence>
<keyword evidence="1" id="KW-1133">Transmembrane helix</keyword>
<keyword evidence="1" id="KW-0812">Transmembrane</keyword>
<accession>A0A8K0SZT9</accession>
<protein>
    <submittedName>
        <fullName evidence="2">Uncharacterized protein</fullName>
    </submittedName>
</protein>
<evidence type="ECO:0000256" key="1">
    <source>
        <dbReference type="SAM" id="Phobius"/>
    </source>
</evidence>
<reference evidence="2" key="1">
    <citation type="journal article" date="2021" name="Nat. Commun.">
        <title>Genetic determinants of endophytism in the Arabidopsis root mycobiome.</title>
        <authorList>
            <person name="Mesny F."/>
            <person name="Miyauchi S."/>
            <person name="Thiergart T."/>
            <person name="Pickel B."/>
            <person name="Atanasova L."/>
            <person name="Karlsson M."/>
            <person name="Huettel B."/>
            <person name="Barry K.W."/>
            <person name="Haridas S."/>
            <person name="Chen C."/>
            <person name="Bauer D."/>
            <person name="Andreopoulos W."/>
            <person name="Pangilinan J."/>
            <person name="LaButti K."/>
            <person name="Riley R."/>
            <person name="Lipzen A."/>
            <person name="Clum A."/>
            <person name="Drula E."/>
            <person name="Henrissat B."/>
            <person name="Kohler A."/>
            <person name="Grigoriev I.V."/>
            <person name="Martin F.M."/>
            <person name="Hacquard S."/>
        </authorList>
    </citation>
    <scope>NUCLEOTIDE SEQUENCE</scope>
    <source>
        <strain evidence="2">MPI-CAGE-CH-0235</strain>
    </source>
</reference>
<name>A0A8K0SZT9_9HYPO</name>
<proteinExistence type="predicted"/>
<keyword evidence="1" id="KW-0472">Membrane</keyword>
<evidence type="ECO:0000313" key="2">
    <source>
        <dbReference type="EMBL" id="KAH7321196.1"/>
    </source>
</evidence>
<feature type="transmembrane region" description="Helical" evidence="1">
    <location>
        <begin position="130"/>
        <end position="147"/>
    </location>
</feature>
<dbReference type="EMBL" id="JAGPNK010000005">
    <property type="protein sequence ID" value="KAH7321196.1"/>
    <property type="molecule type" value="Genomic_DNA"/>
</dbReference>
<dbReference type="Proteomes" id="UP000813444">
    <property type="component" value="Unassembled WGS sequence"/>
</dbReference>
<feature type="transmembrane region" description="Helical" evidence="1">
    <location>
        <begin position="87"/>
        <end position="110"/>
    </location>
</feature>
<sequence length="177" mass="19334">MHALSCYSTQRVPAALASVVPARHVHVGYTDWSRGGRWRCVCLQDYLTKGVRLHMVIAHVIVSETPWLPSHRLEAHMSQQRETEGKFLDSPLGTSFTIIAAGGGKIMFVVVRIDLVSIAPGAPDALPLPLGYFSSLFSLVSLVFLFGNAPLPPDDIRICMCGLAHGNVLAEESYCME</sequence>
<comment type="caution">
    <text evidence="2">The sequence shown here is derived from an EMBL/GenBank/DDBJ whole genome shotgun (WGS) entry which is preliminary data.</text>
</comment>
<gene>
    <name evidence="2" type="ORF">B0I35DRAFT_209165</name>
</gene>
<dbReference type="AlphaFoldDB" id="A0A8K0SZT9"/>
<organism evidence="2 3">
    <name type="scientific">Stachybotrys elegans</name>
    <dbReference type="NCBI Taxonomy" id="80388"/>
    <lineage>
        <taxon>Eukaryota</taxon>
        <taxon>Fungi</taxon>
        <taxon>Dikarya</taxon>
        <taxon>Ascomycota</taxon>
        <taxon>Pezizomycotina</taxon>
        <taxon>Sordariomycetes</taxon>
        <taxon>Hypocreomycetidae</taxon>
        <taxon>Hypocreales</taxon>
        <taxon>Stachybotryaceae</taxon>
        <taxon>Stachybotrys</taxon>
    </lineage>
</organism>
<keyword evidence="3" id="KW-1185">Reference proteome</keyword>